<dbReference type="PANTHER" id="PTHR43725">
    <property type="entry name" value="UDP-GLUCOSE 4-EPIMERASE"/>
    <property type="match status" value="1"/>
</dbReference>
<comment type="similarity">
    <text evidence="4 10">Belongs to the NAD(P)-dependent epimerase/dehydratase family.</text>
</comment>
<dbReference type="InterPro" id="IPR001509">
    <property type="entry name" value="Epimerase_deHydtase"/>
</dbReference>
<dbReference type="InterPro" id="IPR005886">
    <property type="entry name" value="UDP_G4E"/>
</dbReference>
<comment type="cofactor">
    <cofactor evidence="2 10">
        <name>NAD(+)</name>
        <dbReference type="ChEBI" id="CHEBI:57540"/>
    </cofactor>
</comment>
<dbReference type="EC" id="5.1.3.2" evidence="5 10"/>
<sequence>MSKAAKTVLVVGGAGYIGAHICKALAARGDRPVVFDNLSSGHRHAVKWGPLVEGDVRSRADLDSAFSQYAPDAVMHFAAFIEVGIGEQRPLDFWDNNVGGVITLLQAMKCAGNDKLVFSSTCATYGEPERLPLTEAEPQTPVSVYGRTKLAVEQMLRDVSRGEGLRYAALRYFNAAGASPDGEIGEEHDPETHLIPNALRAAAGLGGRMKLFGEDYDTPDGTCIRDYVHVMDLADAHLAALDRLFEVEGGLACNLGTGNGFSVREILDAVETVTGQRVPHDVHPRRPGDAERLLADTTLAREVLGFAPQRSDPQTIIADAWRFHAPRWGV</sequence>
<dbReference type="SUPFAM" id="SSF51735">
    <property type="entry name" value="NAD(P)-binding Rossmann-fold domains"/>
    <property type="match status" value="1"/>
</dbReference>
<evidence type="ECO:0000256" key="7">
    <source>
        <dbReference type="ARBA" id="ARBA00023027"/>
    </source>
</evidence>
<evidence type="ECO:0000256" key="5">
    <source>
        <dbReference type="ARBA" id="ARBA00013189"/>
    </source>
</evidence>
<evidence type="ECO:0000259" key="11">
    <source>
        <dbReference type="Pfam" id="PF01370"/>
    </source>
</evidence>
<dbReference type="Gene3D" id="3.90.25.10">
    <property type="entry name" value="UDP-galactose 4-epimerase, domain 1"/>
    <property type="match status" value="1"/>
</dbReference>
<dbReference type="RefSeq" id="WP_135944940.1">
    <property type="nucleotide sequence ID" value="NZ_BMEI01000002.1"/>
</dbReference>
<comment type="pathway">
    <text evidence="3 10">Carbohydrate metabolism; galactose metabolism.</text>
</comment>
<evidence type="ECO:0000256" key="8">
    <source>
        <dbReference type="ARBA" id="ARBA00023235"/>
    </source>
</evidence>
<evidence type="ECO:0000256" key="6">
    <source>
        <dbReference type="ARBA" id="ARBA00018569"/>
    </source>
</evidence>
<evidence type="ECO:0000256" key="3">
    <source>
        <dbReference type="ARBA" id="ARBA00004947"/>
    </source>
</evidence>
<protein>
    <recommendedName>
        <fullName evidence="6 10">UDP-glucose 4-epimerase</fullName>
        <ecNumber evidence="5 10">5.1.3.2</ecNumber>
    </recommendedName>
</protein>
<evidence type="ECO:0000313" key="13">
    <source>
        <dbReference type="Proteomes" id="UP000305451"/>
    </source>
</evidence>
<dbReference type="NCBIfam" id="TIGR01179">
    <property type="entry name" value="galE"/>
    <property type="match status" value="1"/>
</dbReference>
<feature type="domain" description="NAD-dependent epimerase/dehydratase" evidence="11">
    <location>
        <begin position="8"/>
        <end position="256"/>
    </location>
</feature>
<accession>A0A4S2HBR1</accession>
<dbReference type="Proteomes" id="UP000305451">
    <property type="component" value="Unassembled WGS sequence"/>
</dbReference>
<dbReference type="CDD" id="cd05247">
    <property type="entry name" value="UDP_G4E_1_SDR_e"/>
    <property type="match status" value="1"/>
</dbReference>
<evidence type="ECO:0000256" key="9">
    <source>
        <dbReference type="ARBA" id="ARBA00023277"/>
    </source>
</evidence>
<dbReference type="Gene3D" id="3.40.50.720">
    <property type="entry name" value="NAD(P)-binding Rossmann-like Domain"/>
    <property type="match status" value="1"/>
</dbReference>
<comment type="subunit">
    <text evidence="10">Homodimer.</text>
</comment>
<dbReference type="GO" id="GO:0003978">
    <property type="term" value="F:UDP-glucose 4-epimerase activity"/>
    <property type="evidence" value="ECO:0007669"/>
    <property type="project" value="UniProtKB-UniRule"/>
</dbReference>
<comment type="catalytic activity">
    <reaction evidence="1 10">
        <text>UDP-alpha-D-glucose = UDP-alpha-D-galactose</text>
        <dbReference type="Rhea" id="RHEA:22168"/>
        <dbReference type="ChEBI" id="CHEBI:58885"/>
        <dbReference type="ChEBI" id="CHEBI:66914"/>
        <dbReference type="EC" id="5.1.3.2"/>
    </reaction>
</comment>
<keyword evidence="9 10" id="KW-0119">Carbohydrate metabolism</keyword>
<dbReference type="OrthoDB" id="9801785at2"/>
<organism evidence="12 13">
    <name type="scientific">Marinicauda pacifica</name>
    <dbReference type="NCBI Taxonomy" id="1133559"/>
    <lineage>
        <taxon>Bacteria</taxon>
        <taxon>Pseudomonadati</taxon>
        <taxon>Pseudomonadota</taxon>
        <taxon>Alphaproteobacteria</taxon>
        <taxon>Maricaulales</taxon>
        <taxon>Maricaulaceae</taxon>
        <taxon>Marinicauda</taxon>
    </lineage>
</organism>
<proteinExistence type="inferred from homology"/>
<gene>
    <name evidence="12" type="primary">galE</name>
    <name evidence="12" type="ORF">E5162_09195</name>
</gene>
<dbReference type="EMBL" id="SRXV01000002">
    <property type="protein sequence ID" value="TGY93397.1"/>
    <property type="molecule type" value="Genomic_DNA"/>
</dbReference>
<keyword evidence="8 10" id="KW-0413">Isomerase</keyword>
<dbReference type="UniPathway" id="UPA00214"/>
<dbReference type="PANTHER" id="PTHR43725:SF53">
    <property type="entry name" value="UDP-ARABINOSE 4-EPIMERASE 1"/>
    <property type="match status" value="1"/>
</dbReference>
<comment type="caution">
    <text evidence="12">The sequence shown here is derived from an EMBL/GenBank/DDBJ whole genome shotgun (WGS) entry which is preliminary data.</text>
</comment>
<evidence type="ECO:0000256" key="4">
    <source>
        <dbReference type="ARBA" id="ARBA00007637"/>
    </source>
</evidence>
<dbReference type="InterPro" id="IPR036291">
    <property type="entry name" value="NAD(P)-bd_dom_sf"/>
</dbReference>
<evidence type="ECO:0000256" key="1">
    <source>
        <dbReference type="ARBA" id="ARBA00000083"/>
    </source>
</evidence>
<keyword evidence="13" id="KW-1185">Reference proteome</keyword>
<evidence type="ECO:0000313" key="12">
    <source>
        <dbReference type="EMBL" id="TGY93397.1"/>
    </source>
</evidence>
<name>A0A4S2HBR1_9PROT</name>
<keyword evidence="7 10" id="KW-0520">NAD</keyword>
<dbReference type="GO" id="GO:0033499">
    <property type="term" value="P:galactose catabolic process via UDP-galactose, Leloir pathway"/>
    <property type="evidence" value="ECO:0007669"/>
    <property type="project" value="TreeGrafter"/>
</dbReference>
<evidence type="ECO:0000256" key="10">
    <source>
        <dbReference type="RuleBase" id="RU366046"/>
    </source>
</evidence>
<dbReference type="Pfam" id="PF01370">
    <property type="entry name" value="Epimerase"/>
    <property type="match status" value="1"/>
</dbReference>
<evidence type="ECO:0000256" key="2">
    <source>
        <dbReference type="ARBA" id="ARBA00001911"/>
    </source>
</evidence>
<reference evidence="12 13" key="1">
    <citation type="journal article" date="2013" name="Int. J. Syst. Evol. Microbiol.">
        <title>Marinicauda pacifica gen. nov., sp. nov., a prosthecate alphaproteobacterium of the family Hyphomonadaceae isolated from deep seawater.</title>
        <authorList>
            <person name="Zhang X.Y."/>
            <person name="Li G.W."/>
            <person name="Wang C.S."/>
            <person name="Zhang Y.J."/>
            <person name="Xu X.W."/>
            <person name="Li H."/>
            <person name="Liu A."/>
            <person name="Liu C."/>
            <person name="Xie B.B."/>
            <person name="Qin Q.L."/>
            <person name="Xu Z."/>
            <person name="Chen X.L."/>
            <person name="Zhou B.C."/>
            <person name="Zhang Y.Z."/>
        </authorList>
    </citation>
    <scope>NUCLEOTIDE SEQUENCE [LARGE SCALE GENOMIC DNA]</scope>
    <source>
        <strain evidence="12 13">P-1 km-3</strain>
    </source>
</reference>
<dbReference type="AlphaFoldDB" id="A0A4S2HBR1"/>